<dbReference type="Proteomes" id="UP000887563">
    <property type="component" value="Unplaced"/>
</dbReference>
<dbReference type="WBParaSite" id="Minc3s02892g31981">
    <property type="protein sequence ID" value="Minc3s02892g31981"/>
    <property type="gene ID" value="Minc3s02892g31981"/>
</dbReference>
<organism evidence="2 3">
    <name type="scientific">Meloidogyne incognita</name>
    <name type="common">Southern root-knot nematode worm</name>
    <name type="synonym">Oxyuris incognita</name>
    <dbReference type="NCBI Taxonomy" id="6306"/>
    <lineage>
        <taxon>Eukaryota</taxon>
        <taxon>Metazoa</taxon>
        <taxon>Ecdysozoa</taxon>
        <taxon>Nematoda</taxon>
        <taxon>Chromadorea</taxon>
        <taxon>Rhabditida</taxon>
        <taxon>Tylenchina</taxon>
        <taxon>Tylenchomorpha</taxon>
        <taxon>Tylenchoidea</taxon>
        <taxon>Meloidogynidae</taxon>
        <taxon>Meloidogyninae</taxon>
        <taxon>Meloidogyne</taxon>
        <taxon>Meloidogyne incognita group</taxon>
    </lineage>
</organism>
<feature type="region of interest" description="Disordered" evidence="1">
    <location>
        <begin position="1"/>
        <end position="25"/>
    </location>
</feature>
<keyword evidence="2" id="KW-1185">Reference proteome</keyword>
<accession>A0A914N073</accession>
<evidence type="ECO:0000256" key="1">
    <source>
        <dbReference type="SAM" id="MobiDB-lite"/>
    </source>
</evidence>
<name>A0A914N073_MELIC</name>
<protein>
    <submittedName>
        <fullName evidence="3">Uncharacterized protein</fullName>
    </submittedName>
</protein>
<proteinExistence type="predicted"/>
<evidence type="ECO:0000313" key="2">
    <source>
        <dbReference type="Proteomes" id="UP000887563"/>
    </source>
</evidence>
<sequence>MKTRSLSTKKSKAADVKWAKQQEKKQSINCKMNEARKQKQNMARNVGARNSGSETKIYEKGRNVATQTTIKVKEMATQTTETAIETKDVSTQTISSLNDISIQCDLGNLAALSLKFQLMQQQNHQLQQEKTKLLSQKNSISAATPRKPYNELSSRQARRREKQGMKVLQERSPSLLSPISLRQLSPSEDLKITLEVGISWKQRERLNRFTSGADSRVEQEKHLPPVLEQIKQIDSLVVSVNGAGKTVKILHVNLHVIEILHSFLGKTTPKAHWLLHCAIFAKEQRWLGLLSDQCLESLHSKFNLLMNRFKHTGDQMTALEGMVKHQLLWNFIHDEGHDEGQLLEEDQEEKENFSP</sequence>
<reference evidence="3" key="1">
    <citation type="submission" date="2022-11" db="UniProtKB">
        <authorList>
            <consortium name="WormBaseParasite"/>
        </authorList>
    </citation>
    <scope>IDENTIFICATION</scope>
</reference>
<feature type="region of interest" description="Disordered" evidence="1">
    <location>
        <begin position="129"/>
        <end position="169"/>
    </location>
</feature>
<feature type="compositionally biased region" description="Basic and acidic residues" evidence="1">
    <location>
        <begin position="12"/>
        <end position="25"/>
    </location>
</feature>
<feature type="compositionally biased region" description="Polar residues" evidence="1">
    <location>
        <begin position="133"/>
        <end position="142"/>
    </location>
</feature>
<feature type="compositionally biased region" description="Basic residues" evidence="1">
    <location>
        <begin position="1"/>
        <end position="11"/>
    </location>
</feature>
<dbReference type="AlphaFoldDB" id="A0A914N073"/>
<evidence type="ECO:0000313" key="3">
    <source>
        <dbReference type="WBParaSite" id="Minc3s02892g31981"/>
    </source>
</evidence>